<dbReference type="NCBIfam" id="NF033679">
    <property type="entry name" value="DNRLRE_dom"/>
    <property type="match status" value="1"/>
</dbReference>
<accession>A0AAX2EFC4</accession>
<dbReference type="Pfam" id="PF25023">
    <property type="entry name" value="TEN_YD-shell"/>
    <property type="match status" value="1"/>
</dbReference>
<dbReference type="InterPro" id="IPR050708">
    <property type="entry name" value="T6SS_VgrG/RHS"/>
</dbReference>
<dbReference type="InterPro" id="IPR045351">
    <property type="entry name" value="DUF6531"/>
</dbReference>
<keyword evidence="3" id="KW-0732">Signal</keyword>
<dbReference type="Gene3D" id="2.60.40.10">
    <property type="entry name" value="Immunoglobulins"/>
    <property type="match status" value="3"/>
</dbReference>
<dbReference type="InterPro" id="IPR056823">
    <property type="entry name" value="TEN-like_YD-shell"/>
</dbReference>
<dbReference type="InterPro" id="IPR013783">
    <property type="entry name" value="Ig-like_fold"/>
</dbReference>
<evidence type="ECO:0000256" key="4">
    <source>
        <dbReference type="ARBA" id="ARBA00022737"/>
    </source>
</evidence>
<dbReference type="InterPro" id="IPR022385">
    <property type="entry name" value="Rhs_assc_core"/>
</dbReference>
<dbReference type="Pfam" id="PF20148">
    <property type="entry name" value="DUF6531"/>
    <property type="match status" value="1"/>
</dbReference>
<dbReference type="InterPro" id="IPR006530">
    <property type="entry name" value="YD"/>
</dbReference>
<organism evidence="6 7">
    <name type="scientific">Terribacillus saccharophilus</name>
    <dbReference type="NCBI Taxonomy" id="361277"/>
    <lineage>
        <taxon>Bacteria</taxon>
        <taxon>Bacillati</taxon>
        <taxon>Bacillota</taxon>
        <taxon>Bacilli</taxon>
        <taxon>Bacillales</taxon>
        <taxon>Bacillaceae</taxon>
        <taxon>Terribacillus</taxon>
    </lineage>
</organism>
<dbReference type="CDD" id="cd12871">
    <property type="entry name" value="Bacuni_01323_like"/>
    <property type="match status" value="1"/>
</dbReference>
<dbReference type="SUPFAM" id="SSF49265">
    <property type="entry name" value="Fibronectin type III"/>
    <property type="match status" value="1"/>
</dbReference>
<evidence type="ECO:0000256" key="1">
    <source>
        <dbReference type="ARBA" id="ARBA00004613"/>
    </source>
</evidence>
<comment type="caution">
    <text evidence="6">The sequence shown here is derived from an EMBL/GenBank/DDBJ whole genome shotgun (WGS) entry which is preliminary data.</text>
</comment>
<dbReference type="Pfam" id="PF24517">
    <property type="entry name" value="CBM96"/>
    <property type="match status" value="1"/>
</dbReference>
<dbReference type="InterPro" id="IPR003961">
    <property type="entry name" value="FN3_dom"/>
</dbReference>
<feature type="domain" description="Fibronectin type-III" evidence="5">
    <location>
        <begin position="233"/>
        <end position="347"/>
    </location>
</feature>
<dbReference type="InterPro" id="IPR036116">
    <property type="entry name" value="FN3_sf"/>
</dbReference>
<evidence type="ECO:0000256" key="3">
    <source>
        <dbReference type="ARBA" id="ARBA00022729"/>
    </source>
</evidence>
<gene>
    <name evidence="6" type="ORF">SAMN04489762_1867</name>
</gene>
<keyword evidence="2" id="KW-0964">Secreted</keyword>
<dbReference type="InterPro" id="IPR031325">
    <property type="entry name" value="RHS_repeat"/>
</dbReference>
<evidence type="ECO:0000259" key="5">
    <source>
        <dbReference type="SMART" id="SM00060"/>
    </source>
</evidence>
<feature type="domain" description="Fibronectin type-III" evidence="5">
    <location>
        <begin position="360"/>
        <end position="478"/>
    </location>
</feature>
<name>A0AAX2EFC4_9BACI</name>
<dbReference type="PANTHER" id="PTHR32305:SF17">
    <property type="entry name" value="TRNA NUCLEASE WAPA"/>
    <property type="match status" value="1"/>
</dbReference>
<keyword evidence="4" id="KW-0677">Repeat</keyword>
<evidence type="ECO:0000256" key="2">
    <source>
        <dbReference type="ARBA" id="ARBA00022525"/>
    </source>
</evidence>
<evidence type="ECO:0000313" key="6">
    <source>
        <dbReference type="EMBL" id="SEN28291.1"/>
    </source>
</evidence>
<dbReference type="Pfam" id="PF05593">
    <property type="entry name" value="RHS_repeat"/>
    <property type="match status" value="2"/>
</dbReference>
<dbReference type="NCBIfam" id="TIGR03696">
    <property type="entry name" value="Rhs_assc_core"/>
    <property type="match status" value="1"/>
</dbReference>
<dbReference type="InterPro" id="IPR055372">
    <property type="entry name" value="CBM96"/>
</dbReference>
<dbReference type="SMART" id="SM00060">
    <property type="entry name" value="FN3"/>
    <property type="match status" value="3"/>
</dbReference>
<feature type="domain" description="Fibronectin type-III" evidence="5">
    <location>
        <begin position="494"/>
        <end position="611"/>
    </location>
</feature>
<dbReference type="Proteomes" id="UP000199735">
    <property type="component" value="Unassembled WGS sequence"/>
</dbReference>
<protein>
    <submittedName>
        <fullName evidence="6">RHS repeat-associated core domain-containing protein</fullName>
    </submittedName>
</protein>
<dbReference type="GO" id="GO:0005576">
    <property type="term" value="C:extracellular region"/>
    <property type="evidence" value="ECO:0007669"/>
    <property type="project" value="UniProtKB-SubCell"/>
</dbReference>
<reference evidence="6 7" key="1">
    <citation type="submission" date="2016-10" db="EMBL/GenBank/DDBJ databases">
        <authorList>
            <person name="Varghese N."/>
            <person name="Submissions S."/>
        </authorList>
    </citation>
    <scope>NUCLEOTIDE SEQUENCE [LARGE SCALE GENOMIC DNA]</scope>
    <source>
        <strain evidence="6 7">DSM 21619</strain>
    </source>
</reference>
<dbReference type="Gene3D" id="2.60.120.260">
    <property type="entry name" value="Galactose-binding domain-like"/>
    <property type="match status" value="2"/>
</dbReference>
<sequence>MSDSNIDDKKGEATRSEAVTYELNRTENGYTLQVSADPEWLKSKERKYPIYIDPTTSINMSSDAFVMSAYPTTNYSTAASKWESAQNAYVLKAGYYDGSTGTTYGYLQPNLNAVKNMNVTSASLKVHVAHAYYADSPNGLWLDTVNSSWAPGSLTWNNKPASTNIGKVDVGRGKVATFNVTDAVKSWVNGSKANYGFKLHTNGNGKEYWKKITSTSNSSNKPYLSITYTIPSPSAPTSKTYTNGDGTGHVNLSWNKVTGATGYKIWIYNGKSYESFDVGNVTSWKTEGKKIWPTAAEISAGKFALHTDGKGSELAVDPTSVYRNAGNSTAGKNYSFKVSAVFSQGESGLSAEHKAYVPNMVKPKLSRKSYSNGNGTGYIDLSWSAVSGAKGYKLYLYNGKENEVIDIGNVTSFSTKGKKIWPTAAEIKAGRYKTHLADNSGAELPIDPSPVYKNSGGKYPDSTDYNFKIQAYNDQGETILSSNNLAYIPDLAKPKTPNGIAYTNLKSDNSGYIMMDWDAVEGATGYKIWISNGKTFTSFDVGDVDQWTTQGKGIWPTQAEIDAGKSALHTDGKGAEFAVDPSPVYTNAGSNSPKAKNYYIKLSAYDEDGETVTSSEFKPSIGTPAEFYGEEDYWSILDVPYGKVNAATGNFILSEDDISIDGRGPGLGISRTYNSLSPSTGMFGFGWHSDAEMSIKSAGNQVLFTDDDSTLHIFTKQSDGSYKPPTGVYLELEDKDNDFILTTKDQTKAYFNKSNGKLSKIIDGHNNSTSYAYTDNLLTSITDASGRKLTLEYNADGTVKNILAPDSKKISYSYTSGNLTSFTDVDGAVTNYSYDSNKKLVSVTEPTHTDNKPVINTFVYENNKLTEAQNPRKEKYTIAYNAKRNVLITQPNGRKLSYTYNEAGNPIQYIEDVDGLKLTTNYKYEGNNLIEATDPNDIGSGTPTEQYEYDKDGNIVTAKDSYGTESYSYNKNNDVTSVIDTEGDEVTVAYDGLDAVSETDQNGKTASVAKYDTNGNVVEESYSLGTAENLLSNGSIENGTNNWSLLKNAKSEGTISTEKTSPGKIAGVNSLKVTVKSLSTAGEMGYNAGTQTIDADPNATYTFSAAIKSDLNQANAFLNVEFIDSNGKRIGWTDNRYGQITGKQNWTERQLTFKTPDNTAKIRLYAEVDHRNNSAHGTAWFDKLQVEKAEVSSSFNPIENSSFKANTVWNGTSGTGESLDSTGFADKSALKMTKTSSQAASSYKQTVVLGQSTSDSAFDITLTGISKSNSVSSVKSYAIKAKVTYADNTTGEFTANFPTGTQDWNRAAVKINKSKPINKIEVSAVFQGQGTVWFDDIRLLEGAVVTKNTYDSQGNYGIKSEDEIGNISSATYDTYGNKTSSTDSLGNKRSFVYDKLNQLTKLTLENGTSVDYSYDKNGNMLSKSIVSSAGSAQKFSYEYDVAGKLVKTVGPFGDVTANSYDANSNLIKTITPKGDNIELTYDGTDRISSKSYNGSLAYQFTYDKNGNETSVKYVKDNVTKKSTYDKKDRVIKQEVGNGIQSWKYSETSDKLQEFTFRDNTFEQTNVFSYNKLDQNISMNDGDGTYRFDYDEKGNVKTFISANGAGTTYNYDGTGLVTHLASGTSSGINMLEETITYDANGNRSGIAFADGKNTTYKYGELDQLIEEELVDGTVKQYTYDGFGNRVKVEIIENGISKVLEANFNNYNQLTQYDGDSIKYDENGNRTSDVKYNYQWNEADQLISITKNGENKPFVTYSYDEDDRRMQKVLNGSITNYHYDGDSLNVLYETDSNEVVTKSYTYSENGELVSYKKGSLKYFYHYNAHGDVISITNQKGEQVAAYSYDAWGNTIKAEETPEVKDNSYRYAGYQYDVETGMYYLIARYYNPIQGVFLSADPDPGDDDDILTQNGYSYANNNPVKFVDPDGHWIWMAAGAVIGGVSSYKSAKSRGKKGWRLVGSTLGGAAIGSLGGPAFRGGKILYSSYKAGKVSRTYRTARKVAKSNNGSIKRAKNNNGWKVTTKKHTVRVMKKGSGGRNKNYYRVAHNKKGSMDRYGNYSSDRARTHINLKWNSHKKINRIIRK</sequence>
<dbReference type="NCBIfam" id="TIGR01643">
    <property type="entry name" value="YD_repeat_2x"/>
    <property type="match status" value="4"/>
</dbReference>
<dbReference type="EMBL" id="FOCD01000002">
    <property type="protein sequence ID" value="SEN28291.1"/>
    <property type="molecule type" value="Genomic_DNA"/>
</dbReference>
<dbReference type="Gene3D" id="2.180.10.10">
    <property type="entry name" value="RHS repeat-associated core"/>
    <property type="match status" value="3"/>
</dbReference>
<comment type="subcellular location">
    <subcellularLocation>
        <location evidence="1">Secreted</location>
    </subcellularLocation>
</comment>
<evidence type="ECO:0000313" key="7">
    <source>
        <dbReference type="Proteomes" id="UP000199735"/>
    </source>
</evidence>
<proteinExistence type="predicted"/>
<dbReference type="PANTHER" id="PTHR32305">
    <property type="match status" value="1"/>
</dbReference>